<dbReference type="Proteomes" id="UP000182135">
    <property type="component" value="Unassembled WGS sequence"/>
</dbReference>
<evidence type="ECO:0000256" key="1">
    <source>
        <dbReference type="SAM" id="SignalP"/>
    </source>
</evidence>
<protein>
    <recommendedName>
        <fullName evidence="4">Lipoprotein</fullName>
    </recommendedName>
</protein>
<name>A0A1I2QIM9_9CLOT</name>
<organism evidence="2 3">
    <name type="scientific">Clostridium cadaveris</name>
    <dbReference type="NCBI Taxonomy" id="1529"/>
    <lineage>
        <taxon>Bacteria</taxon>
        <taxon>Bacillati</taxon>
        <taxon>Bacillota</taxon>
        <taxon>Clostridia</taxon>
        <taxon>Eubacteriales</taxon>
        <taxon>Clostridiaceae</taxon>
        <taxon>Clostridium</taxon>
    </lineage>
</organism>
<accession>A0A1I2QIM9</accession>
<dbReference type="GeneID" id="90543500"/>
<gene>
    <name evidence="2" type="ORF">SAMN04487885_14412</name>
</gene>
<proteinExistence type="predicted"/>
<evidence type="ECO:0000313" key="3">
    <source>
        <dbReference type="Proteomes" id="UP000182135"/>
    </source>
</evidence>
<evidence type="ECO:0000313" key="2">
    <source>
        <dbReference type="EMBL" id="SFG28262.1"/>
    </source>
</evidence>
<keyword evidence="3" id="KW-1185">Reference proteome</keyword>
<dbReference type="RefSeq" id="WP_143081371.1">
    <property type="nucleotide sequence ID" value="NZ_BAAACD010000040.1"/>
</dbReference>
<dbReference type="PROSITE" id="PS51257">
    <property type="entry name" value="PROKAR_LIPOPROTEIN"/>
    <property type="match status" value="1"/>
</dbReference>
<feature type="signal peptide" evidence="1">
    <location>
        <begin position="1"/>
        <end position="17"/>
    </location>
</feature>
<dbReference type="EMBL" id="FOOE01000044">
    <property type="protein sequence ID" value="SFG28262.1"/>
    <property type="molecule type" value="Genomic_DNA"/>
</dbReference>
<reference evidence="2 3" key="1">
    <citation type="submission" date="2016-10" db="EMBL/GenBank/DDBJ databases">
        <authorList>
            <person name="de Groot N.N."/>
        </authorList>
    </citation>
    <scope>NUCLEOTIDE SEQUENCE [LARGE SCALE GENOMIC DNA]</scope>
    <source>
        <strain evidence="2 3">NLAE-zl-G419</strain>
    </source>
</reference>
<sequence length="307" mass="34392">MKKAALLGVLLSLTLLAGCGSSSSSTAVKDDSNEKKFVNYEIQGNSKVEIKNLETSKTSTIESSIDVSTDPKAHLSYIRVKNPKTEETLYLEKDHFLIKAGDIYKDITIPFRNSKFQYLFSLQKTLTYGNDYLTPSTYANLNETSKKSTSKTISGKTFSGTEKVYEGDEILADVFKKDAENILNMKNEANTLNSIKEAESESKLSDKEKEKKVSTLEKEYKKKNSNLLSVVKVTDVKVTIFEDKDGNILSAQTTGKVNLNNAMEMKFTSNYDTTALGNDVKIDLMDESKIEPYTGDLRYSLRNLFQQ</sequence>
<evidence type="ECO:0008006" key="4">
    <source>
        <dbReference type="Google" id="ProtNLM"/>
    </source>
</evidence>
<feature type="chain" id="PRO_5039493839" description="Lipoprotein" evidence="1">
    <location>
        <begin position="18"/>
        <end position="307"/>
    </location>
</feature>
<dbReference type="AlphaFoldDB" id="A0A1I2QIM9"/>
<keyword evidence="1" id="KW-0732">Signal</keyword>